<dbReference type="Gene3D" id="1.10.8.60">
    <property type="match status" value="1"/>
</dbReference>
<sequence length="476" mass="54059">MNVAAKERMLPKLDHIYHQLLDAVDAGIHIVDHEGVSIVYNRKMSEIEDMDKVDVMHRKIMDIFMFAGEEESRLMQALRNGDVRKNAKQTYFNYKGQEITTINDTFPLRSEGGDIIGAVEIAKDITRLERLTRESAREKPDAKYTFDQIIGRSAPFLEVIDNAKRATRTTSSVLITGETGTGKELFAQSIHNGSERSSKPFISQNCAALPDTLIESILFGTVKGAFTGASEHPGLFEQADGGTLMLDEINSLSAPLQAKLLRAIQEKTIRRIGDTKDRSVDVRILATVNEDPLISMDKNDLREDLYYRLSVVSIVIPPLRKRKDDLPRLVEHFVAKYNHRFQLAVPGVSQGVMELFTEYDWPGNVRELEHMVEGAMNLISYDEEIDYSHLPPHVRHKFPLYATYSFTPPAPATGPVHGEKRPNRTLQSFMEEAERVYIEQILDQCEHNVTQAAKELGISRQSLQYRLKKYEIKKNI</sequence>
<dbReference type="InterPro" id="IPR025662">
    <property type="entry name" value="Sigma_54_int_dom_ATP-bd_1"/>
</dbReference>
<dbReference type="PANTHER" id="PTHR32071">
    <property type="entry name" value="TRANSCRIPTIONAL REGULATORY PROTEIN"/>
    <property type="match status" value="1"/>
</dbReference>
<evidence type="ECO:0000256" key="1">
    <source>
        <dbReference type="ARBA" id="ARBA00022741"/>
    </source>
</evidence>
<dbReference type="Proteomes" id="UP000248066">
    <property type="component" value="Unassembled WGS sequence"/>
</dbReference>
<keyword evidence="4" id="KW-0238">DNA-binding</keyword>
<keyword evidence="1" id="KW-0547">Nucleotide-binding</keyword>
<dbReference type="PRINTS" id="PR01590">
    <property type="entry name" value="HTHFIS"/>
</dbReference>
<dbReference type="CDD" id="cd00009">
    <property type="entry name" value="AAA"/>
    <property type="match status" value="1"/>
</dbReference>
<evidence type="ECO:0000256" key="4">
    <source>
        <dbReference type="ARBA" id="ARBA00023125"/>
    </source>
</evidence>
<dbReference type="GO" id="GO:0006355">
    <property type="term" value="P:regulation of DNA-templated transcription"/>
    <property type="evidence" value="ECO:0007669"/>
    <property type="project" value="InterPro"/>
</dbReference>
<evidence type="ECO:0000313" key="8">
    <source>
        <dbReference type="Proteomes" id="UP000248066"/>
    </source>
</evidence>
<dbReference type="InterPro" id="IPR000014">
    <property type="entry name" value="PAS"/>
</dbReference>
<dbReference type="InterPro" id="IPR025943">
    <property type="entry name" value="Sigma_54_int_dom_ATP-bd_2"/>
</dbReference>
<dbReference type="InterPro" id="IPR009057">
    <property type="entry name" value="Homeodomain-like_sf"/>
</dbReference>
<dbReference type="Gene3D" id="1.10.10.60">
    <property type="entry name" value="Homeodomain-like"/>
    <property type="match status" value="1"/>
</dbReference>
<feature type="domain" description="Sigma-54 factor interaction" evidence="6">
    <location>
        <begin position="149"/>
        <end position="377"/>
    </location>
</feature>
<dbReference type="PROSITE" id="PS50045">
    <property type="entry name" value="SIGMA54_INTERACT_4"/>
    <property type="match status" value="1"/>
</dbReference>
<dbReference type="PROSITE" id="PS00675">
    <property type="entry name" value="SIGMA54_INTERACT_1"/>
    <property type="match status" value="1"/>
</dbReference>
<evidence type="ECO:0000256" key="3">
    <source>
        <dbReference type="ARBA" id="ARBA00023015"/>
    </source>
</evidence>
<comment type="caution">
    <text evidence="7">The sequence shown here is derived from an EMBL/GenBank/DDBJ whole genome shotgun (WGS) entry which is preliminary data.</text>
</comment>
<keyword evidence="2" id="KW-0067">ATP-binding</keyword>
<dbReference type="InterPro" id="IPR025944">
    <property type="entry name" value="Sigma_54_int_dom_CS"/>
</dbReference>
<dbReference type="PROSITE" id="PS00676">
    <property type="entry name" value="SIGMA54_INTERACT_2"/>
    <property type="match status" value="1"/>
</dbReference>
<dbReference type="InterPro" id="IPR002197">
    <property type="entry name" value="HTH_Fis"/>
</dbReference>
<accession>A0A2W0HFB1</accession>
<dbReference type="Gene3D" id="3.30.450.20">
    <property type="entry name" value="PAS domain"/>
    <property type="match status" value="1"/>
</dbReference>
<dbReference type="GO" id="GO:0005524">
    <property type="term" value="F:ATP binding"/>
    <property type="evidence" value="ECO:0007669"/>
    <property type="project" value="UniProtKB-KW"/>
</dbReference>
<evidence type="ECO:0000313" key="7">
    <source>
        <dbReference type="EMBL" id="PYZ95489.1"/>
    </source>
</evidence>
<evidence type="ECO:0000256" key="5">
    <source>
        <dbReference type="ARBA" id="ARBA00023163"/>
    </source>
</evidence>
<reference evidence="7 8" key="1">
    <citation type="submission" date="2017-10" db="EMBL/GenBank/DDBJ databases">
        <title>Bacillus sp. nov., a halophilic bacterium isolated from a Yangshapao Lake.</title>
        <authorList>
            <person name="Wang H."/>
        </authorList>
    </citation>
    <scope>NUCLEOTIDE SEQUENCE [LARGE SCALE GENOMIC DNA]</scope>
    <source>
        <strain evidence="7 8">YSP-3</strain>
    </source>
</reference>
<protein>
    <submittedName>
        <fullName evidence="7">Sigma-54-dependent Fis family transcriptional regulator</fullName>
    </submittedName>
</protein>
<dbReference type="InterPro" id="IPR035965">
    <property type="entry name" value="PAS-like_dom_sf"/>
</dbReference>
<dbReference type="EMBL" id="PDOF01000004">
    <property type="protein sequence ID" value="PYZ95489.1"/>
    <property type="molecule type" value="Genomic_DNA"/>
</dbReference>
<dbReference type="SUPFAM" id="SSF55785">
    <property type="entry name" value="PYP-like sensor domain (PAS domain)"/>
    <property type="match status" value="1"/>
</dbReference>
<dbReference type="PROSITE" id="PS00688">
    <property type="entry name" value="SIGMA54_INTERACT_3"/>
    <property type="match status" value="1"/>
</dbReference>
<keyword evidence="8" id="KW-1185">Reference proteome</keyword>
<name>A0A2W0HFB1_9BACI</name>
<dbReference type="SUPFAM" id="SSF52540">
    <property type="entry name" value="P-loop containing nucleoside triphosphate hydrolases"/>
    <property type="match status" value="1"/>
</dbReference>
<dbReference type="NCBIfam" id="TIGR00229">
    <property type="entry name" value="sensory_box"/>
    <property type="match status" value="1"/>
</dbReference>
<proteinExistence type="predicted"/>
<dbReference type="InterPro" id="IPR013656">
    <property type="entry name" value="PAS_4"/>
</dbReference>
<dbReference type="RefSeq" id="WP_110521615.1">
    <property type="nucleotide sequence ID" value="NZ_PDOF01000004.1"/>
</dbReference>
<keyword evidence="3" id="KW-0805">Transcription regulation</keyword>
<dbReference type="OrthoDB" id="9771372at2"/>
<dbReference type="Gene3D" id="3.40.50.300">
    <property type="entry name" value="P-loop containing nucleotide triphosphate hydrolases"/>
    <property type="match status" value="1"/>
</dbReference>
<keyword evidence="5" id="KW-0804">Transcription</keyword>
<dbReference type="FunFam" id="3.40.50.300:FF:000006">
    <property type="entry name" value="DNA-binding transcriptional regulator NtrC"/>
    <property type="match status" value="1"/>
</dbReference>
<dbReference type="SUPFAM" id="SSF46689">
    <property type="entry name" value="Homeodomain-like"/>
    <property type="match status" value="1"/>
</dbReference>
<dbReference type="Pfam" id="PF25601">
    <property type="entry name" value="AAA_lid_14"/>
    <property type="match status" value="1"/>
</dbReference>
<dbReference type="InterPro" id="IPR027417">
    <property type="entry name" value="P-loop_NTPase"/>
</dbReference>
<dbReference type="InterPro" id="IPR003593">
    <property type="entry name" value="AAA+_ATPase"/>
</dbReference>
<dbReference type="GO" id="GO:0043565">
    <property type="term" value="F:sequence-specific DNA binding"/>
    <property type="evidence" value="ECO:0007669"/>
    <property type="project" value="InterPro"/>
</dbReference>
<dbReference type="Pfam" id="PF00158">
    <property type="entry name" value="Sigma54_activat"/>
    <property type="match status" value="1"/>
</dbReference>
<dbReference type="PANTHER" id="PTHR32071:SF74">
    <property type="entry name" value="TRANSCRIPTIONAL ACTIVATOR ROCR"/>
    <property type="match status" value="1"/>
</dbReference>
<dbReference type="Pfam" id="PF02954">
    <property type="entry name" value="HTH_8"/>
    <property type="match status" value="1"/>
</dbReference>
<organism evidence="7 8">
    <name type="scientific">Alteribacter lacisalsi</name>
    <dbReference type="NCBI Taxonomy" id="2045244"/>
    <lineage>
        <taxon>Bacteria</taxon>
        <taxon>Bacillati</taxon>
        <taxon>Bacillota</taxon>
        <taxon>Bacilli</taxon>
        <taxon>Bacillales</taxon>
        <taxon>Bacillaceae</taxon>
        <taxon>Alteribacter</taxon>
    </lineage>
</organism>
<dbReference type="InterPro" id="IPR058031">
    <property type="entry name" value="AAA_lid_NorR"/>
</dbReference>
<evidence type="ECO:0000256" key="2">
    <source>
        <dbReference type="ARBA" id="ARBA00022840"/>
    </source>
</evidence>
<dbReference type="SMART" id="SM00382">
    <property type="entry name" value="AAA"/>
    <property type="match status" value="1"/>
</dbReference>
<evidence type="ECO:0000259" key="6">
    <source>
        <dbReference type="PROSITE" id="PS50045"/>
    </source>
</evidence>
<dbReference type="AlphaFoldDB" id="A0A2W0HFB1"/>
<dbReference type="InterPro" id="IPR002078">
    <property type="entry name" value="Sigma_54_int"/>
</dbReference>
<dbReference type="Pfam" id="PF08448">
    <property type="entry name" value="PAS_4"/>
    <property type="match status" value="1"/>
</dbReference>
<gene>
    <name evidence="7" type="ORF">CR205_18315</name>
</gene>